<gene>
    <name evidence="2" type="ORF">H1S01_18450</name>
</gene>
<feature type="transmembrane region" description="Helical" evidence="1">
    <location>
        <begin position="99"/>
        <end position="123"/>
    </location>
</feature>
<reference evidence="2 3" key="1">
    <citation type="submission" date="2020-07" db="EMBL/GenBank/DDBJ databases">
        <title>Draft whole-genome sequence of Heliobacterium chlorum DSM 3682, type strain.</title>
        <authorList>
            <person name="Kyndt J.A."/>
            <person name="Meyer T.E."/>
            <person name="Imhoff J.F."/>
        </authorList>
    </citation>
    <scope>NUCLEOTIDE SEQUENCE [LARGE SCALE GENOMIC DNA]</scope>
    <source>
        <strain evidence="2 3">DSM 3682</strain>
    </source>
</reference>
<keyword evidence="3" id="KW-1185">Reference proteome</keyword>
<feature type="transmembrane region" description="Helical" evidence="1">
    <location>
        <begin position="20"/>
        <end position="39"/>
    </location>
</feature>
<feature type="transmembrane region" description="Helical" evidence="1">
    <location>
        <begin position="60"/>
        <end position="79"/>
    </location>
</feature>
<keyword evidence="1" id="KW-0472">Membrane</keyword>
<sequence length="135" mass="16041">MKPPRFRITPFEHLIGDIALFFSGAVWSLLFGAWFFLRVRLSRGIENFIMQVHEYEGKKVILTNPASIGEVFDLIARFFTMKIHPTEETLKSPKRVTLIMTILFTFTILMNIFGVITSYNEWLQLKSQKRRRRRW</sequence>
<dbReference type="EMBL" id="JACVHF010000038">
    <property type="protein sequence ID" value="MBC9786440.1"/>
    <property type="molecule type" value="Genomic_DNA"/>
</dbReference>
<evidence type="ECO:0000313" key="2">
    <source>
        <dbReference type="EMBL" id="MBC9786440.1"/>
    </source>
</evidence>
<organism evidence="2 3">
    <name type="scientific">Heliobacterium chlorum</name>
    <dbReference type="NCBI Taxonomy" id="2698"/>
    <lineage>
        <taxon>Bacteria</taxon>
        <taxon>Bacillati</taxon>
        <taxon>Bacillota</taxon>
        <taxon>Clostridia</taxon>
        <taxon>Eubacteriales</taxon>
        <taxon>Heliobacteriaceae</taxon>
        <taxon>Heliobacterium</taxon>
    </lineage>
</organism>
<accession>A0ABR7T6Q8</accession>
<dbReference type="RefSeq" id="WP_188041858.1">
    <property type="nucleotide sequence ID" value="NZ_JACVHF010000038.1"/>
</dbReference>
<dbReference type="Proteomes" id="UP000617402">
    <property type="component" value="Unassembled WGS sequence"/>
</dbReference>
<comment type="caution">
    <text evidence="2">The sequence shown here is derived from an EMBL/GenBank/DDBJ whole genome shotgun (WGS) entry which is preliminary data.</text>
</comment>
<protein>
    <submittedName>
        <fullName evidence="2">Uncharacterized protein</fullName>
    </submittedName>
</protein>
<evidence type="ECO:0000256" key="1">
    <source>
        <dbReference type="SAM" id="Phobius"/>
    </source>
</evidence>
<proteinExistence type="predicted"/>
<keyword evidence="1" id="KW-1133">Transmembrane helix</keyword>
<evidence type="ECO:0000313" key="3">
    <source>
        <dbReference type="Proteomes" id="UP000617402"/>
    </source>
</evidence>
<name>A0ABR7T6Q8_HELCL</name>
<keyword evidence="1" id="KW-0812">Transmembrane</keyword>